<evidence type="ECO:0000259" key="1">
    <source>
        <dbReference type="Pfam" id="PF00534"/>
    </source>
</evidence>
<dbReference type="PANTHER" id="PTHR45947">
    <property type="entry name" value="SULFOQUINOVOSYL TRANSFERASE SQD2"/>
    <property type="match status" value="1"/>
</dbReference>
<protein>
    <submittedName>
        <fullName evidence="2">TIGR04348 family glycosyltransferase</fullName>
    </submittedName>
</protein>
<dbReference type="AlphaFoldDB" id="A0A934TZM4"/>
<dbReference type="InterPro" id="IPR050194">
    <property type="entry name" value="Glycosyltransferase_grp1"/>
</dbReference>
<dbReference type="InterPro" id="IPR001296">
    <property type="entry name" value="Glyco_trans_1"/>
</dbReference>
<accession>A0A934TZM4</accession>
<organism evidence="2 3">
    <name type="scientific">Ramlibacter ginsenosidimutans</name>
    <dbReference type="NCBI Taxonomy" id="502333"/>
    <lineage>
        <taxon>Bacteria</taxon>
        <taxon>Pseudomonadati</taxon>
        <taxon>Pseudomonadota</taxon>
        <taxon>Betaproteobacteria</taxon>
        <taxon>Burkholderiales</taxon>
        <taxon>Comamonadaceae</taxon>
        <taxon>Ramlibacter</taxon>
    </lineage>
</organism>
<dbReference type="Pfam" id="PF00534">
    <property type="entry name" value="Glycos_transf_1"/>
    <property type="match status" value="1"/>
</dbReference>
<evidence type="ECO:0000313" key="2">
    <source>
        <dbReference type="EMBL" id="MBK6009162.1"/>
    </source>
</evidence>
<dbReference type="PANTHER" id="PTHR45947:SF3">
    <property type="entry name" value="SULFOQUINOVOSYL TRANSFERASE SQD2"/>
    <property type="match status" value="1"/>
</dbReference>
<keyword evidence="3" id="KW-1185">Reference proteome</keyword>
<dbReference type="Proteomes" id="UP000630528">
    <property type="component" value="Unassembled WGS sequence"/>
</dbReference>
<dbReference type="InterPro" id="IPR027627">
    <property type="entry name" value="Glycosyltransferase_put"/>
</dbReference>
<reference evidence="2" key="1">
    <citation type="journal article" date="2012" name="J. Microbiol. Biotechnol.">
        <title>Ramlibacter ginsenosidimutans sp. nov., with ginsenoside-converting activity.</title>
        <authorList>
            <person name="Wang L."/>
            <person name="An D.S."/>
            <person name="Kim S.G."/>
            <person name="Jin F.X."/>
            <person name="Kim S.C."/>
            <person name="Lee S.T."/>
            <person name="Im W.T."/>
        </authorList>
    </citation>
    <scope>NUCLEOTIDE SEQUENCE</scope>
    <source>
        <strain evidence="2">KACC 17527</strain>
    </source>
</reference>
<reference evidence="2" key="2">
    <citation type="submission" date="2021-01" db="EMBL/GenBank/DDBJ databases">
        <authorList>
            <person name="Kang M."/>
        </authorList>
    </citation>
    <scope>NUCLEOTIDE SEQUENCE</scope>
    <source>
        <strain evidence="2">KACC 17527</strain>
    </source>
</reference>
<dbReference type="EMBL" id="JAEPWM010000015">
    <property type="protein sequence ID" value="MBK6009162.1"/>
    <property type="molecule type" value="Genomic_DNA"/>
</dbReference>
<dbReference type="RefSeq" id="WP_201177552.1">
    <property type="nucleotide sequence ID" value="NZ_JAEPWM010000015.1"/>
</dbReference>
<feature type="domain" description="Glycosyl transferase family 1" evidence="1">
    <location>
        <begin position="136"/>
        <end position="269"/>
    </location>
</feature>
<dbReference type="GO" id="GO:0016757">
    <property type="term" value="F:glycosyltransferase activity"/>
    <property type="evidence" value="ECO:0007669"/>
    <property type="project" value="InterPro"/>
</dbReference>
<proteinExistence type="predicted"/>
<comment type="caution">
    <text evidence="2">The sequence shown here is derived from an EMBL/GenBank/DDBJ whole genome shotgun (WGS) entry which is preliminary data.</text>
</comment>
<dbReference type="CDD" id="cd03801">
    <property type="entry name" value="GT4_PimA-like"/>
    <property type="match status" value="1"/>
</dbReference>
<sequence length="330" mass="34681">MSRSPSVVIVSPAQAQANNGNWRTAQRWQALLSERAAVRITAAWPDAQAGEDTVMLALHARRSAAAIAAWAQAHPGRGLAVVLTGTDLYQDIASDASAQRSLALAQRLVVLQEQGPSGLPAQHRAKARVIFQSTPAREPLAKPGDRLQAVMVGHLRAVKAPEVLWDAAQLVRERSDIGITQIGDGEAEPALARQARATAEACPGFTWAGALPHEQTLEAIRAAHVLVHTSAMEGGAHVVMEAVRCGTPVLASRVPGNVGMLGTGYTGYFPAGDGRALAELLLACRDTQQDPAQGLLAQLGAQCAERAPLFDAAAERTALLSLLDELEPAA</sequence>
<gene>
    <name evidence="2" type="ORF">JJB11_23945</name>
</gene>
<dbReference type="SUPFAM" id="SSF53756">
    <property type="entry name" value="UDP-Glycosyltransferase/glycogen phosphorylase"/>
    <property type="match status" value="1"/>
</dbReference>
<dbReference type="Gene3D" id="3.40.50.2000">
    <property type="entry name" value="Glycogen Phosphorylase B"/>
    <property type="match status" value="1"/>
</dbReference>
<name>A0A934TZM4_9BURK</name>
<dbReference type="NCBIfam" id="TIGR04348">
    <property type="entry name" value="selenoneine biosynthesis selenosugar synthase SenB"/>
    <property type="match status" value="1"/>
</dbReference>
<evidence type="ECO:0000313" key="3">
    <source>
        <dbReference type="Proteomes" id="UP000630528"/>
    </source>
</evidence>